<organism evidence="2 3">
    <name type="scientific">Pristionchus mayeri</name>
    <dbReference type="NCBI Taxonomy" id="1317129"/>
    <lineage>
        <taxon>Eukaryota</taxon>
        <taxon>Metazoa</taxon>
        <taxon>Ecdysozoa</taxon>
        <taxon>Nematoda</taxon>
        <taxon>Chromadorea</taxon>
        <taxon>Rhabditida</taxon>
        <taxon>Rhabditina</taxon>
        <taxon>Diplogasteromorpha</taxon>
        <taxon>Diplogasteroidea</taxon>
        <taxon>Neodiplogasteridae</taxon>
        <taxon>Pristionchus</taxon>
    </lineage>
</organism>
<feature type="compositionally biased region" description="Low complexity" evidence="1">
    <location>
        <begin position="202"/>
        <end position="212"/>
    </location>
</feature>
<evidence type="ECO:0000313" key="2">
    <source>
        <dbReference type="EMBL" id="GMR35364.1"/>
    </source>
</evidence>
<proteinExistence type="predicted"/>
<name>A0AAN4Z8K5_9BILA</name>
<dbReference type="AlphaFoldDB" id="A0AAN4Z8K5"/>
<evidence type="ECO:0000256" key="1">
    <source>
        <dbReference type="SAM" id="MobiDB-lite"/>
    </source>
</evidence>
<gene>
    <name evidence="2" type="ORF">PMAYCL1PPCAC_05559</name>
</gene>
<feature type="compositionally biased region" description="Low complexity" evidence="1">
    <location>
        <begin position="77"/>
        <end position="88"/>
    </location>
</feature>
<evidence type="ECO:0000313" key="3">
    <source>
        <dbReference type="Proteomes" id="UP001328107"/>
    </source>
</evidence>
<reference evidence="3" key="1">
    <citation type="submission" date="2022-10" db="EMBL/GenBank/DDBJ databases">
        <title>Genome assembly of Pristionchus species.</title>
        <authorList>
            <person name="Yoshida K."/>
            <person name="Sommer R.J."/>
        </authorList>
    </citation>
    <scope>NUCLEOTIDE SEQUENCE [LARGE SCALE GENOMIC DNA]</scope>
    <source>
        <strain evidence="3">RS5460</strain>
    </source>
</reference>
<dbReference type="EMBL" id="BTRK01000002">
    <property type="protein sequence ID" value="GMR35364.1"/>
    <property type="molecule type" value="Genomic_DNA"/>
</dbReference>
<feature type="compositionally biased region" description="Low complexity" evidence="1">
    <location>
        <begin position="1"/>
        <end position="66"/>
    </location>
</feature>
<accession>A0AAN4Z8K5</accession>
<dbReference type="Proteomes" id="UP001328107">
    <property type="component" value="Unassembled WGS sequence"/>
</dbReference>
<feature type="region of interest" description="Disordered" evidence="1">
    <location>
        <begin position="202"/>
        <end position="228"/>
    </location>
</feature>
<keyword evidence="3" id="KW-1185">Reference proteome</keyword>
<comment type="caution">
    <text evidence="2">The sequence shown here is derived from an EMBL/GenBank/DDBJ whole genome shotgun (WGS) entry which is preliminary data.</text>
</comment>
<sequence length="244" mass="25874">MLWRSSGSRRSPSPTSTSTLATARSTPSRTTTGCISRRSTRTSTAPSGPTSAPSTTTPRRVSSSSRSTRDEHRGRLPLRLPPRAAARAQRMVSRHDPRLGGLRRRLLRPQPGDGPGREGARLRAHGSSAERDLSGSHGGHPRRWLLPAQLRGERAHVRAGTEGRAAARLLLPGARGRDAAGDHPQQHPSPCSPLELHAAEAAAGAAAAAPTAPDRVQARAPSLHRRGHPQLLGLGDIGWCCAHP</sequence>
<feature type="region of interest" description="Disordered" evidence="1">
    <location>
        <begin position="1"/>
        <end position="143"/>
    </location>
</feature>
<protein>
    <submittedName>
        <fullName evidence="2">Uncharacterized protein</fullName>
    </submittedName>
</protein>